<dbReference type="EMBL" id="MU394401">
    <property type="protein sequence ID" value="KAI6081272.1"/>
    <property type="molecule type" value="Genomic_DNA"/>
</dbReference>
<accession>A0ACC0CLD7</accession>
<sequence length="462" mass="52552">MRNFILECLDSTQNVLHEAVRASIQVHDVSSKNEQHSTSIQKEDYSSPEDRALERFLSTAIAESPFNHANAMIDVLVRLTDAIQSTLSPDRYLNAQRTELPNEEFFREADSNLIDSLSPTLRPYLKDRLLAASIQRRRILQYTDGYHERFIDDLRRRQVESTGEEYTFGLDIDTFRHMDKDRDWLISLAHWRASASDLQDQNKVAGDDVSYIGTGSSYARDPKYKFPAFPKAPEYDTEDLRTCVACWLALPIPNKEEWKRHILDDIRPYVCTFAGCNVNPDKLYSNRNAWFDHELSFHRRRWNCPLQCSDVFSTSEDFELHLAQVHKADAKSFLSQGGILSREIPASAKSECPFCSKLIHSRGKIKSHIGRHQRQIALIALSTMRDFAEDSEEDDSGNESDTGMPANVAAPAQKSGLPLEVGAQSSYLVEDGADRASEKTPKRNATKGSTYMDPDARFQSLF</sequence>
<evidence type="ECO:0000313" key="1">
    <source>
        <dbReference type="EMBL" id="KAI6081272.1"/>
    </source>
</evidence>
<name>A0ACC0CLD7_9PEZI</name>
<comment type="caution">
    <text evidence="1">The sequence shown here is derived from an EMBL/GenBank/DDBJ whole genome shotgun (WGS) entry which is preliminary data.</text>
</comment>
<keyword evidence="2" id="KW-1185">Reference proteome</keyword>
<dbReference type="Proteomes" id="UP001497680">
    <property type="component" value="Unassembled WGS sequence"/>
</dbReference>
<gene>
    <name evidence="1" type="ORF">F4821DRAFT_275131</name>
</gene>
<reference evidence="1 2" key="1">
    <citation type="journal article" date="2022" name="New Phytol.">
        <title>Ecological generalism drives hyperdiversity of secondary metabolite gene clusters in xylarialean endophytes.</title>
        <authorList>
            <person name="Franco M.E.E."/>
            <person name="Wisecaver J.H."/>
            <person name="Arnold A.E."/>
            <person name="Ju Y.M."/>
            <person name="Slot J.C."/>
            <person name="Ahrendt S."/>
            <person name="Moore L.P."/>
            <person name="Eastman K.E."/>
            <person name="Scott K."/>
            <person name="Konkel Z."/>
            <person name="Mondo S.J."/>
            <person name="Kuo A."/>
            <person name="Hayes R.D."/>
            <person name="Haridas S."/>
            <person name="Andreopoulos B."/>
            <person name="Riley R."/>
            <person name="LaButti K."/>
            <person name="Pangilinan J."/>
            <person name="Lipzen A."/>
            <person name="Amirebrahimi M."/>
            <person name="Yan J."/>
            <person name="Adam C."/>
            <person name="Keymanesh K."/>
            <person name="Ng V."/>
            <person name="Louie K."/>
            <person name="Northen T."/>
            <person name="Drula E."/>
            <person name="Henrissat B."/>
            <person name="Hsieh H.M."/>
            <person name="Youens-Clark K."/>
            <person name="Lutzoni F."/>
            <person name="Miadlikowska J."/>
            <person name="Eastwood D.C."/>
            <person name="Hamelin R.C."/>
            <person name="Grigoriev I.V."/>
            <person name="U'Ren J.M."/>
        </authorList>
    </citation>
    <scope>NUCLEOTIDE SEQUENCE [LARGE SCALE GENOMIC DNA]</scope>
    <source>
        <strain evidence="1 2">ER1909</strain>
    </source>
</reference>
<protein>
    <submittedName>
        <fullName evidence="1">Uncharacterized protein</fullName>
    </submittedName>
</protein>
<proteinExistence type="predicted"/>
<organism evidence="1 2">
    <name type="scientific">Hypoxylon rubiginosum</name>
    <dbReference type="NCBI Taxonomy" id="110542"/>
    <lineage>
        <taxon>Eukaryota</taxon>
        <taxon>Fungi</taxon>
        <taxon>Dikarya</taxon>
        <taxon>Ascomycota</taxon>
        <taxon>Pezizomycotina</taxon>
        <taxon>Sordariomycetes</taxon>
        <taxon>Xylariomycetidae</taxon>
        <taxon>Xylariales</taxon>
        <taxon>Hypoxylaceae</taxon>
        <taxon>Hypoxylon</taxon>
    </lineage>
</organism>
<evidence type="ECO:0000313" key="2">
    <source>
        <dbReference type="Proteomes" id="UP001497680"/>
    </source>
</evidence>